<feature type="domain" description="Reverse transcriptase" evidence="10">
    <location>
        <begin position="63"/>
        <end position="301"/>
    </location>
</feature>
<evidence type="ECO:0000256" key="8">
    <source>
        <dbReference type="ARBA" id="ARBA00034120"/>
    </source>
</evidence>
<dbReference type="InterPro" id="IPR043502">
    <property type="entry name" value="DNA/RNA_pol_sf"/>
</dbReference>
<keyword evidence="6 11" id="KW-0695">RNA-directed DNA polymerase</keyword>
<name>A0ABU3C914_9FLAO</name>
<dbReference type="EC" id="2.7.7.49" evidence="1"/>
<dbReference type="Proteomes" id="UP001262889">
    <property type="component" value="Unassembled WGS sequence"/>
</dbReference>
<proteinExistence type="inferred from homology"/>
<evidence type="ECO:0000256" key="5">
    <source>
        <dbReference type="ARBA" id="ARBA00022842"/>
    </source>
</evidence>
<evidence type="ECO:0000313" key="12">
    <source>
        <dbReference type="Proteomes" id="UP001262889"/>
    </source>
</evidence>
<protein>
    <recommendedName>
        <fullName evidence="1">RNA-directed DNA polymerase</fullName>
        <ecNumber evidence="1">2.7.7.49</ecNumber>
    </recommendedName>
</protein>
<sequence length="380" mass="44343">MSFPFNQFIKQAREDNKSQEFIEATVFYAQKLDNLGFPVIFSIEHLAMLMGVQSDFLRHLIGERKKYKYQDEPYKSFRYNYFKLKKRNGGYREIMSPSKDLKFIQKWILINILEKHHLTDSCTGFRKGISIKDNAKPHENSEVVLKVDLLRFFDTITEKRVFTAFADIGYRKNLAVSLAKITTAQHKKQYWKSMPRAELKVIGYEAENAPSVLPQGAPTSPALANILANTMDYRFEKLSEKLGFKYSRYADDLTFSIRGDQRLPSLRIIKQIIEEEKFVVNEKKIQYLRRGSKQYVTGLTTTNGINVSKKYRKKIGSHIYYCRQFGVKDHLKRIAGKDQNPQGVLPFHDWLYGHICFISSVNRHAGDKLLEGFSKIDWFI</sequence>
<dbReference type="CDD" id="cd03487">
    <property type="entry name" value="RT_Bac_retron_II"/>
    <property type="match status" value="1"/>
</dbReference>
<dbReference type="PROSITE" id="PS50878">
    <property type="entry name" value="RT_POL"/>
    <property type="match status" value="1"/>
</dbReference>
<dbReference type="InterPro" id="IPR051083">
    <property type="entry name" value="GrpII_Intron_Splice-Mob/Def"/>
</dbReference>
<dbReference type="EMBL" id="JAVRHQ010000008">
    <property type="protein sequence ID" value="MDT0642833.1"/>
    <property type="molecule type" value="Genomic_DNA"/>
</dbReference>
<evidence type="ECO:0000256" key="6">
    <source>
        <dbReference type="ARBA" id="ARBA00022918"/>
    </source>
</evidence>
<dbReference type="PRINTS" id="PR00866">
    <property type="entry name" value="RNADNAPOLMS"/>
</dbReference>
<keyword evidence="12" id="KW-1185">Reference proteome</keyword>
<evidence type="ECO:0000256" key="4">
    <source>
        <dbReference type="ARBA" id="ARBA00022723"/>
    </source>
</evidence>
<keyword evidence="7" id="KW-0051">Antiviral defense</keyword>
<evidence type="ECO:0000256" key="2">
    <source>
        <dbReference type="ARBA" id="ARBA00022679"/>
    </source>
</evidence>
<dbReference type="GO" id="GO:0003964">
    <property type="term" value="F:RNA-directed DNA polymerase activity"/>
    <property type="evidence" value="ECO:0007669"/>
    <property type="project" value="UniProtKB-KW"/>
</dbReference>
<evidence type="ECO:0000256" key="1">
    <source>
        <dbReference type="ARBA" id="ARBA00012493"/>
    </source>
</evidence>
<gene>
    <name evidence="11" type="ORF">RM553_08320</name>
</gene>
<evidence type="ECO:0000256" key="3">
    <source>
        <dbReference type="ARBA" id="ARBA00022695"/>
    </source>
</evidence>
<dbReference type="RefSeq" id="WP_311534464.1">
    <property type="nucleotide sequence ID" value="NZ_JAVRHQ010000008.1"/>
</dbReference>
<evidence type="ECO:0000313" key="11">
    <source>
        <dbReference type="EMBL" id="MDT0642833.1"/>
    </source>
</evidence>
<dbReference type="PANTHER" id="PTHR34047">
    <property type="entry name" value="NUCLEAR INTRON MATURASE 1, MITOCHONDRIAL-RELATED"/>
    <property type="match status" value="1"/>
</dbReference>
<dbReference type="InterPro" id="IPR000477">
    <property type="entry name" value="RT_dom"/>
</dbReference>
<keyword evidence="4" id="KW-0479">Metal-binding</keyword>
<keyword evidence="2 11" id="KW-0808">Transferase</keyword>
<accession>A0ABU3C914</accession>
<keyword evidence="5" id="KW-0460">Magnesium</keyword>
<dbReference type="SUPFAM" id="SSF56672">
    <property type="entry name" value="DNA/RNA polymerases"/>
    <property type="match status" value="1"/>
</dbReference>
<reference evidence="11 12" key="1">
    <citation type="submission" date="2023-09" db="EMBL/GenBank/DDBJ databases">
        <authorList>
            <person name="Rey-Velasco X."/>
        </authorList>
    </citation>
    <scope>NUCLEOTIDE SEQUENCE [LARGE SCALE GENOMIC DNA]</scope>
    <source>
        <strain evidence="11 12">F363</strain>
    </source>
</reference>
<evidence type="ECO:0000256" key="7">
    <source>
        <dbReference type="ARBA" id="ARBA00023118"/>
    </source>
</evidence>
<evidence type="ECO:0000256" key="9">
    <source>
        <dbReference type="ARBA" id="ARBA00048173"/>
    </source>
</evidence>
<evidence type="ECO:0000259" key="10">
    <source>
        <dbReference type="PROSITE" id="PS50878"/>
    </source>
</evidence>
<keyword evidence="3 11" id="KW-0548">Nucleotidyltransferase</keyword>
<dbReference type="InterPro" id="IPR000123">
    <property type="entry name" value="Reverse_transcriptase_msDNA"/>
</dbReference>
<comment type="similarity">
    <text evidence="8">Belongs to the bacterial reverse transcriptase family.</text>
</comment>
<organism evidence="11 12">
    <name type="scientific">Autumnicola tepida</name>
    <dbReference type="NCBI Taxonomy" id="3075595"/>
    <lineage>
        <taxon>Bacteria</taxon>
        <taxon>Pseudomonadati</taxon>
        <taxon>Bacteroidota</taxon>
        <taxon>Flavobacteriia</taxon>
        <taxon>Flavobacteriales</taxon>
        <taxon>Flavobacteriaceae</taxon>
        <taxon>Autumnicola</taxon>
    </lineage>
</organism>
<dbReference type="Pfam" id="PF00078">
    <property type="entry name" value="RVT_1"/>
    <property type="match status" value="1"/>
</dbReference>
<dbReference type="PANTHER" id="PTHR34047:SF7">
    <property type="entry name" value="RNA-DIRECTED DNA POLYMERASE"/>
    <property type="match status" value="1"/>
</dbReference>
<comment type="caution">
    <text evidence="11">The sequence shown here is derived from an EMBL/GenBank/DDBJ whole genome shotgun (WGS) entry which is preliminary data.</text>
</comment>
<comment type="catalytic activity">
    <reaction evidence="9">
        <text>DNA(n) + a 2'-deoxyribonucleoside 5'-triphosphate = DNA(n+1) + diphosphate</text>
        <dbReference type="Rhea" id="RHEA:22508"/>
        <dbReference type="Rhea" id="RHEA-COMP:17339"/>
        <dbReference type="Rhea" id="RHEA-COMP:17340"/>
        <dbReference type="ChEBI" id="CHEBI:33019"/>
        <dbReference type="ChEBI" id="CHEBI:61560"/>
        <dbReference type="ChEBI" id="CHEBI:173112"/>
        <dbReference type="EC" id="2.7.7.49"/>
    </reaction>
</comment>